<name>A0ABS7BJ76_9SPHN</name>
<organism evidence="1 2">
    <name type="scientific">Sphingomonas citri</name>
    <dbReference type="NCBI Taxonomy" id="2862499"/>
    <lineage>
        <taxon>Bacteria</taxon>
        <taxon>Pseudomonadati</taxon>
        <taxon>Pseudomonadota</taxon>
        <taxon>Alphaproteobacteria</taxon>
        <taxon>Sphingomonadales</taxon>
        <taxon>Sphingomonadaceae</taxon>
        <taxon>Sphingomonas</taxon>
    </lineage>
</organism>
<dbReference type="RefSeq" id="WP_219748050.1">
    <property type="nucleotide sequence ID" value="NZ_JAHXZN010000001.1"/>
</dbReference>
<evidence type="ECO:0000313" key="2">
    <source>
        <dbReference type="Proteomes" id="UP000759103"/>
    </source>
</evidence>
<sequence length="82" mass="9149">MRRYRRDLDSLEAFTPSEPHGGCWREFLADRHGNGFWQEAYSARGGMESIYVDMPEPLGLGAFAPPRAAPGPLLSSRGRLGR</sequence>
<dbReference type="InterPro" id="IPR025444">
    <property type="entry name" value="Monooxy_af470"/>
</dbReference>
<gene>
    <name evidence="1" type="ORF">KZ820_02075</name>
</gene>
<dbReference type="EMBL" id="JAHXZN010000001">
    <property type="protein sequence ID" value="MBW6529512.1"/>
    <property type="molecule type" value="Genomic_DNA"/>
</dbReference>
<protein>
    <submittedName>
        <fullName evidence="1">DUF4188 domain-containing protein</fullName>
    </submittedName>
</protein>
<reference evidence="1 2" key="1">
    <citation type="submission" date="2021-07" db="EMBL/GenBank/DDBJ databases">
        <title>Sphingomonas sp.</title>
        <authorList>
            <person name="Feng G."/>
            <person name="Li J."/>
            <person name="Pan M."/>
        </authorList>
    </citation>
    <scope>NUCLEOTIDE SEQUENCE [LARGE SCALE GENOMIC DNA]</scope>
    <source>
        <strain evidence="1 2">RRHST34</strain>
    </source>
</reference>
<dbReference type="Proteomes" id="UP000759103">
    <property type="component" value="Unassembled WGS sequence"/>
</dbReference>
<keyword evidence="2" id="KW-1185">Reference proteome</keyword>
<accession>A0ABS7BJ76</accession>
<comment type="caution">
    <text evidence="1">The sequence shown here is derived from an EMBL/GenBank/DDBJ whole genome shotgun (WGS) entry which is preliminary data.</text>
</comment>
<evidence type="ECO:0000313" key="1">
    <source>
        <dbReference type="EMBL" id="MBW6529512.1"/>
    </source>
</evidence>
<proteinExistence type="predicted"/>
<dbReference type="Pfam" id="PF13826">
    <property type="entry name" value="Monooxy_af470-like"/>
    <property type="match status" value="1"/>
</dbReference>